<protein>
    <submittedName>
        <fullName evidence="1">Uncharacterized protein</fullName>
    </submittedName>
</protein>
<proteinExistence type="predicted"/>
<gene>
    <name evidence="1" type="ORF">HCT46_06655</name>
</gene>
<dbReference type="RefSeq" id="WP_167704168.1">
    <property type="nucleotide sequence ID" value="NZ_CP118169.1"/>
</dbReference>
<dbReference type="AlphaFoldDB" id="A0A968GD10"/>
<dbReference type="EMBL" id="JAATLK010000002">
    <property type="protein sequence ID" value="NIZ47587.1"/>
    <property type="molecule type" value="Genomic_DNA"/>
</dbReference>
<name>A0A968GD10_9SPIO</name>
<keyword evidence="2" id="KW-1185">Reference proteome</keyword>
<accession>A0A968GD10</accession>
<reference evidence="1" key="1">
    <citation type="submission" date="2020-03" db="EMBL/GenBank/DDBJ databases">
        <title>Spirochaetal bacteria isolated from arthropods constitute a novel genus Entomospira genus novum within the order Spirochaetales.</title>
        <authorList>
            <person name="Grana-Miraglia L."/>
            <person name="Sikutova S."/>
            <person name="Fingerle V."/>
            <person name="Sing A."/>
            <person name="Castillo-Ramirez S."/>
            <person name="Margos G."/>
            <person name="Rudolf I."/>
        </authorList>
    </citation>
    <scope>NUCLEOTIDE SEQUENCE</scope>
    <source>
        <strain evidence="1">BR208</strain>
    </source>
</reference>
<comment type="caution">
    <text evidence="1">The sequence shown here is derived from an EMBL/GenBank/DDBJ whole genome shotgun (WGS) entry which is preliminary data.</text>
</comment>
<dbReference type="Proteomes" id="UP000752013">
    <property type="component" value="Unassembled WGS sequence"/>
</dbReference>
<evidence type="ECO:0000313" key="1">
    <source>
        <dbReference type="EMBL" id="NIZ47587.1"/>
    </source>
</evidence>
<evidence type="ECO:0000313" key="2">
    <source>
        <dbReference type="Proteomes" id="UP000752013"/>
    </source>
</evidence>
<organism evidence="1 2">
    <name type="scientific">Entomospira nematocerorum</name>
    <dbReference type="NCBI Taxonomy" id="2719987"/>
    <lineage>
        <taxon>Bacteria</taxon>
        <taxon>Pseudomonadati</taxon>
        <taxon>Spirochaetota</taxon>
        <taxon>Spirochaetia</taxon>
        <taxon>Spirochaetales</taxon>
        <taxon>Spirochaetaceae</taxon>
        <taxon>Entomospira</taxon>
    </lineage>
</organism>
<sequence>MKNLWLTSLCFSFMLLPTIGSQEAKPIQGISIDPIMEIQDEEELVTDVTSNQDPLDTAEPFIPLRDPVGTSSEDPFNNANLLDSINDEDDIDMDAIMQAYEAEILARANANIATLQNSGALDVVQFYMAYATNQLDDTGKDLMLTMIRNAEALVLENILPITTFMMRTPQSVAYANSYDIDILHMIVAMDAILQLSPQPASLTDLIEDPEFYMSEQQPFHTFLTLIETVARRLEHMDPHTMPVHLSGSPLAILLSLLDDIALHGQDSAHAARVIDSFFVGDNTDMQETIQEYIAILLPMAPHILPTMNANIADQRRNAFYQDALQTIDFLGLGDVTVDTLDSVMSNVVFERLMTHFISFSDSLDYSMNLLQSLYSYQMNRWMEFFNERDIEITLFADNTASYEELGINFIIDSTFDSAIVTFLGYILIGTYLEPDMRTRYNTYLQQGLGIREVALLSIESEVTVKEWHAEIQSLLPRIEE</sequence>